<gene>
    <name evidence="1" type="ORF">SARC_01321</name>
</gene>
<dbReference type="AlphaFoldDB" id="A0A0L0GE65"/>
<dbReference type="GeneID" id="25901825"/>
<reference evidence="1 2" key="1">
    <citation type="submission" date="2011-02" db="EMBL/GenBank/DDBJ databases">
        <title>The Genome Sequence of Sphaeroforma arctica JP610.</title>
        <authorList>
            <consortium name="The Broad Institute Genome Sequencing Platform"/>
            <person name="Russ C."/>
            <person name="Cuomo C."/>
            <person name="Young S.K."/>
            <person name="Zeng Q."/>
            <person name="Gargeya S."/>
            <person name="Alvarado L."/>
            <person name="Berlin A."/>
            <person name="Chapman S.B."/>
            <person name="Chen Z."/>
            <person name="Freedman E."/>
            <person name="Gellesch M."/>
            <person name="Goldberg J."/>
            <person name="Griggs A."/>
            <person name="Gujja S."/>
            <person name="Heilman E."/>
            <person name="Heiman D."/>
            <person name="Howarth C."/>
            <person name="Mehta T."/>
            <person name="Neiman D."/>
            <person name="Pearson M."/>
            <person name="Roberts A."/>
            <person name="Saif S."/>
            <person name="Shea T."/>
            <person name="Shenoy N."/>
            <person name="Sisk P."/>
            <person name="Stolte C."/>
            <person name="Sykes S."/>
            <person name="White J."/>
            <person name="Yandava C."/>
            <person name="Burger G."/>
            <person name="Gray M.W."/>
            <person name="Holland P.W.H."/>
            <person name="King N."/>
            <person name="Lang F.B.F."/>
            <person name="Roger A.J."/>
            <person name="Ruiz-Trillo I."/>
            <person name="Haas B."/>
            <person name="Nusbaum C."/>
            <person name="Birren B."/>
        </authorList>
    </citation>
    <scope>NUCLEOTIDE SEQUENCE [LARGE SCALE GENOMIC DNA]</scope>
    <source>
        <strain evidence="1 2">JP610</strain>
    </source>
</reference>
<name>A0A0L0GE65_9EUKA</name>
<accession>A0A0L0GE65</accession>
<protein>
    <submittedName>
        <fullName evidence="1">Uncharacterized protein</fullName>
    </submittedName>
</protein>
<keyword evidence="2" id="KW-1185">Reference proteome</keyword>
<evidence type="ECO:0000313" key="2">
    <source>
        <dbReference type="Proteomes" id="UP000054560"/>
    </source>
</evidence>
<dbReference type="Proteomes" id="UP000054560">
    <property type="component" value="Unassembled WGS sequence"/>
</dbReference>
<proteinExistence type="predicted"/>
<sequence>MQTTRVDISAGRASRKALSTNALAPKKAKSNKVWVRYTPNPLVVLYTPSPRQPGTSASPSKTPLKALAEYKDRLLTCDQVEIIKVNELAAPATKLASDIRERDARTPKGYPSIIDADYSEKCGIFHGSNRTRIDAYDFSDHNDIDLKNTSTGSIHAIVLLLAGDSAARMGIALVQSLHNVNTCPGIDIVAALVVGGVGSEECKRTGKTKCSSLSPTAFSDVCRLPT</sequence>
<dbReference type="RefSeq" id="XP_014160450.1">
    <property type="nucleotide sequence ID" value="XM_014304975.1"/>
</dbReference>
<dbReference type="EMBL" id="KQ241647">
    <property type="protein sequence ID" value="KNC86548.1"/>
    <property type="molecule type" value="Genomic_DNA"/>
</dbReference>
<evidence type="ECO:0000313" key="1">
    <source>
        <dbReference type="EMBL" id="KNC86548.1"/>
    </source>
</evidence>
<organism evidence="1 2">
    <name type="scientific">Sphaeroforma arctica JP610</name>
    <dbReference type="NCBI Taxonomy" id="667725"/>
    <lineage>
        <taxon>Eukaryota</taxon>
        <taxon>Ichthyosporea</taxon>
        <taxon>Ichthyophonida</taxon>
        <taxon>Sphaeroforma</taxon>
    </lineage>
</organism>